<proteinExistence type="predicted"/>
<dbReference type="InterPro" id="IPR004161">
    <property type="entry name" value="EFTu-like_2"/>
</dbReference>
<feature type="signal peptide" evidence="1">
    <location>
        <begin position="1"/>
        <end position="21"/>
    </location>
</feature>
<evidence type="ECO:0000256" key="1">
    <source>
        <dbReference type="SAM" id="SignalP"/>
    </source>
</evidence>
<dbReference type="OrthoDB" id="9989322at2"/>
<dbReference type="EMBL" id="AE001437">
    <property type="protein sequence ID" value="AAK80492.1"/>
    <property type="molecule type" value="Genomic_DNA"/>
</dbReference>
<evidence type="ECO:0000313" key="4">
    <source>
        <dbReference type="Proteomes" id="UP000000814"/>
    </source>
</evidence>
<dbReference type="GO" id="GO:0005525">
    <property type="term" value="F:GTP binding"/>
    <property type="evidence" value="ECO:0007669"/>
    <property type="project" value="InterPro"/>
</dbReference>
<keyword evidence="1" id="KW-0732">Signal</keyword>
<dbReference type="RefSeq" id="WP_010965833.1">
    <property type="nucleotide sequence ID" value="NC_003030.1"/>
</dbReference>
<reference evidence="3 4" key="1">
    <citation type="journal article" date="2001" name="J. Bacteriol.">
        <title>Genome sequence and comparative analysis of the solvent-producing bacterium Clostridium acetobutylicum.</title>
        <authorList>
            <person name="Nolling J."/>
            <person name="Breton G."/>
            <person name="Omelchenko M.V."/>
            <person name="Makarova K.S."/>
            <person name="Zeng Q."/>
            <person name="Gibson R."/>
            <person name="Lee H.M."/>
            <person name="Dubois J."/>
            <person name="Qiu D."/>
            <person name="Hitti J."/>
            <person name="Wolf Y.I."/>
            <person name="Tatusov R.L."/>
            <person name="Sabathe F."/>
            <person name="Doucette-Stamm L."/>
            <person name="Soucaille P."/>
            <person name="Daly M.J."/>
            <person name="Bennett G.N."/>
            <person name="Koonin E.V."/>
            <person name="Smith D.R."/>
        </authorList>
    </citation>
    <scope>NUCLEOTIDE SEQUENCE [LARGE SCALE GENOMIC DNA]</scope>
    <source>
        <strain evidence="4">ATCC 824 / DSM 792 / JCM 1419 / LMG 5710 / VKM B-1787</strain>
    </source>
</reference>
<dbReference type="GeneID" id="44999014"/>
<dbReference type="PATRIC" id="fig|272562.8.peg.2734"/>
<dbReference type="Gene3D" id="2.40.30.10">
    <property type="entry name" value="Translation factors"/>
    <property type="match status" value="1"/>
</dbReference>
<accession>Q97G31</accession>
<dbReference type="AlphaFoldDB" id="Q97G31"/>
<dbReference type="Proteomes" id="UP000000814">
    <property type="component" value="Chromosome"/>
</dbReference>
<organism evidence="3 4">
    <name type="scientific">Clostridium acetobutylicum (strain ATCC 824 / DSM 792 / JCM 1419 / IAM 19013 / LMG 5710 / NBRC 13948 / NRRL B-527 / VKM B-1787 / 2291 / W)</name>
    <dbReference type="NCBI Taxonomy" id="272562"/>
    <lineage>
        <taxon>Bacteria</taxon>
        <taxon>Bacillati</taxon>
        <taxon>Bacillota</taxon>
        <taxon>Clostridia</taxon>
        <taxon>Eubacteriales</taxon>
        <taxon>Clostridiaceae</taxon>
        <taxon>Clostridium</taxon>
    </lineage>
</organism>
<dbReference type="eggNOG" id="COG5256">
    <property type="taxonomic scope" value="Bacteria"/>
</dbReference>
<sequence length="112" mass="12013">MKKIILAALLVIMSISFTACGNSFEFKVTDVQKTNSEGTFAVGKVEKGTLSDGDVVTIKRDGKTIKSVKVQGMVNKDKDKDAKSITKGDNAYVGLGDIGEDDISINDILIKK</sequence>
<dbReference type="Pfam" id="PF03144">
    <property type="entry name" value="GTP_EFTU_D2"/>
    <property type="match status" value="1"/>
</dbReference>
<name>Q97G31_CLOAB</name>
<feature type="chain" id="PRO_5039053199" evidence="1">
    <location>
        <begin position="22"/>
        <end position="112"/>
    </location>
</feature>
<protein>
    <submittedName>
        <fullName evidence="3">Reductase/isomerase/elongation factor common domain</fullName>
    </submittedName>
</protein>
<evidence type="ECO:0000259" key="2">
    <source>
        <dbReference type="Pfam" id="PF03144"/>
    </source>
</evidence>
<dbReference type="InterPro" id="IPR009000">
    <property type="entry name" value="Transl_B-barrel_sf"/>
</dbReference>
<dbReference type="PROSITE" id="PS51257">
    <property type="entry name" value="PROKAR_LIPOPROTEIN"/>
    <property type="match status" value="1"/>
</dbReference>
<dbReference type="HOGENOM" id="CLU_2141473_0_0_9"/>
<gene>
    <name evidence="3" type="ordered locus">CA_C2541</name>
</gene>
<dbReference type="PIR" id="A97213">
    <property type="entry name" value="A97213"/>
</dbReference>
<feature type="domain" description="Translation elongation factor EFTu-like" evidence="2">
    <location>
        <begin position="38"/>
        <end position="109"/>
    </location>
</feature>
<evidence type="ECO:0000313" key="3">
    <source>
        <dbReference type="EMBL" id="AAK80492.1"/>
    </source>
</evidence>
<dbReference type="STRING" id="272562.CA_C2541"/>
<dbReference type="SUPFAM" id="SSF50447">
    <property type="entry name" value="Translation proteins"/>
    <property type="match status" value="1"/>
</dbReference>
<keyword evidence="4" id="KW-1185">Reference proteome</keyword>
<dbReference type="KEGG" id="cac:CA_C2541"/>